<comment type="caution">
    <text evidence="3">The sequence shown here is derived from an EMBL/GenBank/DDBJ whole genome shotgun (WGS) entry which is preliminary data.</text>
</comment>
<feature type="domain" description="F-box" evidence="2">
    <location>
        <begin position="2"/>
        <end position="48"/>
    </location>
</feature>
<dbReference type="Gene3D" id="1.20.1280.50">
    <property type="match status" value="1"/>
</dbReference>
<dbReference type="SUPFAM" id="SSF81383">
    <property type="entry name" value="F-box domain"/>
    <property type="match status" value="1"/>
</dbReference>
<proteinExistence type="predicted"/>
<dbReference type="AlphaFoldDB" id="A0AAW0AG01"/>
<evidence type="ECO:0000256" key="1">
    <source>
        <dbReference type="SAM" id="MobiDB-lite"/>
    </source>
</evidence>
<organism evidence="3 4">
    <name type="scientific">Favolaschia claudopus</name>
    <dbReference type="NCBI Taxonomy" id="2862362"/>
    <lineage>
        <taxon>Eukaryota</taxon>
        <taxon>Fungi</taxon>
        <taxon>Dikarya</taxon>
        <taxon>Basidiomycota</taxon>
        <taxon>Agaricomycotina</taxon>
        <taxon>Agaricomycetes</taxon>
        <taxon>Agaricomycetidae</taxon>
        <taxon>Agaricales</taxon>
        <taxon>Marasmiineae</taxon>
        <taxon>Mycenaceae</taxon>
        <taxon>Favolaschia</taxon>
    </lineage>
</organism>
<reference evidence="3 4" key="1">
    <citation type="journal article" date="2024" name="J Genomics">
        <title>Draft genome sequencing and assembly of Favolaschia claudopus CIRM-BRFM 2984 isolated from oak limbs.</title>
        <authorList>
            <person name="Navarro D."/>
            <person name="Drula E."/>
            <person name="Chaduli D."/>
            <person name="Cazenave R."/>
            <person name="Ahrendt S."/>
            <person name="Wang J."/>
            <person name="Lipzen A."/>
            <person name="Daum C."/>
            <person name="Barry K."/>
            <person name="Grigoriev I.V."/>
            <person name="Favel A."/>
            <person name="Rosso M.N."/>
            <person name="Martin F."/>
        </authorList>
    </citation>
    <scope>NUCLEOTIDE SEQUENCE [LARGE SCALE GENOMIC DNA]</scope>
    <source>
        <strain evidence="3 4">CIRM-BRFM 2984</strain>
    </source>
</reference>
<dbReference type="EMBL" id="JAWWNJ010000071">
    <property type="protein sequence ID" value="KAK7007372.1"/>
    <property type="molecule type" value="Genomic_DNA"/>
</dbReference>
<evidence type="ECO:0000313" key="3">
    <source>
        <dbReference type="EMBL" id="KAK7007372.1"/>
    </source>
</evidence>
<feature type="compositionally biased region" description="Basic and acidic residues" evidence="1">
    <location>
        <begin position="378"/>
        <end position="393"/>
    </location>
</feature>
<sequence length="393" mass="44234">MGFSFNDIPPELIYEIFAAMDPKTLLHCCSVCRLWNGTIQGSLELQYAIELLVEGMVPGSLPMGAPQALQALQASRHAWRNLKWRSKLGRKPAYGYNLIQRLSICHAWELAGGLFVQQKGGTKDLLSVVFSSGHGGDPRVTAVEKIRANELREDLRDIAIDPTQDLIVRFYASFRQGAVLVCRTISTEEYHPLASNPALELGSYRHPFRGLSMQLAGDVTKIAQWAAVASADFHLLSPRSYVLLRAPNSRAEADAGQPGQIDIFTFRAENYNDPTQLVTLLLPETVRYMPLTIPTIDLGPFIADPIPGIPFSKSNEHRICVFLLEYNFQVFFRLFVPYRYFHRYIAISGDDGESLRVPIVKWEEWGPQNSRMLSVSGRTERKDRQVHGERALS</sequence>
<evidence type="ECO:0000259" key="2">
    <source>
        <dbReference type="PROSITE" id="PS50181"/>
    </source>
</evidence>
<dbReference type="Pfam" id="PF12937">
    <property type="entry name" value="F-box-like"/>
    <property type="match status" value="1"/>
</dbReference>
<accession>A0AAW0AG01</accession>
<gene>
    <name evidence="3" type="ORF">R3P38DRAFT_3281600</name>
</gene>
<name>A0AAW0AG01_9AGAR</name>
<keyword evidence="4" id="KW-1185">Reference proteome</keyword>
<dbReference type="InterPro" id="IPR036047">
    <property type="entry name" value="F-box-like_dom_sf"/>
</dbReference>
<feature type="region of interest" description="Disordered" evidence="1">
    <location>
        <begin position="373"/>
        <end position="393"/>
    </location>
</feature>
<dbReference type="PROSITE" id="PS50181">
    <property type="entry name" value="FBOX"/>
    <property type="match status" value="1"/>
</dbReference>
<dbReference type="InterPro" id="IPR001810">
    <property type="entry name" value="F-box_dom"/>
</dbReference>
<evidence type="ECO:0000313" key="4">
    <source>
        <dbReference type="Proteomes" id="UP001362999"/>
    </source>
</evidence>
<dbReference type="Proteomes" id="UP001362999">
    <property type="component" value="Unassembled WGS sequence"/>
</dbReference>
<protein>
    <submittedName>
        <fullName evidence="3">F-box domain-containing protein</fullName>
    </submittedName>
</protein>
<dbReference type="SMART" id="SM00256">
    <property type="entry name" value="FBOX"/>
    <property type="match status" value="1"/>
</dbReference>